<dbReference type="Proteomes" id="UP000251314">
    <property type="component" value="Unassembled WGS sequence"/>
</dbReference>
<dbReference type="Proteomes" id="UP000760860">
    <property type="component" value="Unassembled WGS sequence"/>
</dbReference>
<evidence type="ECO:0000313" key="2">
    <source>
        <dbReference type="EMBL" id="KAG2913801.1"/>
    </source>
</evidence>
<evidence type="ECO:0000313" key="4">
    <source>
        <dbReference type="EMBL" id="KAG2979397.1"/>
    </source>
</evidence>
<evidence type="ECO:0000313" key="3">
    <source>
        <dbReference type="EMBL" id="KAG2932286.1"/>
    </source>
</evidence>
<keyword evidence="8" id="KW-1185">Reference proteome</keyword>
<dbReference type="EMBL" id="RCMG01000397">
    <property type="protein sequence ID" value="KAG2854998.1"/>
    <property type="molecule type" value="Genomic_DNA"/>
</dbReference>
<evidence type="ECO:0000313" key="8">
    <source>
        <dbReference type="Proteomes" id="UP000251314"/>
    </source>
</evidence>
<dbReference type="EMBL" id="RCMI01000383">
    <property type="protein sequence ID" value="KAG2913801.1"/>
    <property type="molecule type" value="Genomic_DNA"/>
</dbReference>
<gene>
    <name evidence="6" type="ORF">JG687_00008752</name>
    <name evidence="7" type="ORF">PC110_g365</name>
    <name evidence="1" type="ORF">PC113_g12817</name>
    <name evidence="2" type="ORF">PC115_g11876</name>
    <name evidence="3" type="ORF">PC117_g13193</name>
    <name evidence="4" type="ORF">PC118_g11783</name>
    <name evidence="5" type="ORF">PC129_g10850</name>
</gene>
<dbReference type="Proteomes" id="UP000735874">
    <property type="component" value="Unassembled WGS sequence"/>
</dbReference>
<proteinExistence type="predicted"/>
<reference evidence="7 8" key="1">
    <citation type="submission" date="2018-01" db="EMBL/GenBank/DDBJ databases">
        <title>Draft genome of the strawberry crown rot pathogen Phytophthora cactorum.</title>
        <authorList>
            <person name="Armitage A.D."/>
            <person name="Lysoe E."/>
            <person name="Nellist C.F."/>
            <person name="Harrison R.J."/>
            <person name="Brurberg M.B."/>
        </authorList>
    </citation>
    <scope>NUCLEOTIDE SEQUENCE [LARGE SCALE GENOMIC DNA]</scope>
    <source>
        <strain evidence="7 8">10300</strain>
    </source>
</reference>
<dbReference type="VEuPathDB" id="FungiDB:PC110_g365"/>
<protein>
    <submittedName>
        <fullName evidence="7">Uncharacterized protein</fullName>
    </submittedName>
</protein>
<dbReference type="EMBL" id="JAENGZ010000432">
    <property type="protein sequence ID" value="KAG6959522.1"/>
    <property type="molecule type" value="Genomic_DNA"/>
</dbReference>
<dbReference type="EMBL" id="RCMV01000368">
    <property type="protein sequence ID" value="KAG3218340.1"/>
    <property type="molecule type" value="Genomic_DNA"/>
</dbReference>
<dbReference type="Proteomes" id="UP000697107">
    <property type="component" value="Unassembled WGS sequence"/>
</dbReference>
<reference evidence="6" key="3">
    <citation type="submission" date="2021-01" db="EMBL/GenBank/DDBJ databases">
        <title>Phytophthora aleatoria, a newly-described species from Pinus radiata is distinct from Phytophthora cactorum isolates based on comparative genomics.</title>
        <authorList>
            <person name="Mcdougal R."/>
            <person name="Panda P."/>
            <person name="Williams N."/>
            <person name="Studholme D.J."/>
        </authorList>
    </citation>
    <scope>NUCLEOTIDE SEQUENCE</scope>
    <source>
        <strain evidence="6">NZFS 3830</strain>
    </source>
</reference>
<dbReference type="EMBL" id="MJFZ01000004">
    <property type="protein sequence ID" value="RAW43401.1"/>
    <property type="molecule type" value="Genomic_DNA"/>
</dbReference>
<dbReference type="OrthoDB" id="88587at2759"/>
<dbReference type="EMBL" id="RCMK01000381">
    <property type="protein sequence ID" value="KAG2932286.1"/>
    <property type="molecule type" value="Genomic_DNA"/>
</dbReference>
<sequence>MKPETWDVLCWSYQEETEAGNIWDEFEQVDEDYARYDCQEIIPEDVGEVEHAVDMNFDPPGVVEKPESLFNHDDGVTSPRVNEKYQQHFRHSPSSSFLAYHPLAF</sequence>
<dbReference type="Proteomes" id="UP000736787">
    <property type="component" value="Unassembled WGS sequence"/>
</dbReference>
<evidence type="ECO:0000313" key="5">
    <source>
        <dbReference type="EMBL" id="KAG3218340.1"/>
    </source>
</evidence>
<reference evidence="1" key="2">
    <citation type="submission" date="2018-10" db="EMBL/GenBank/DDBJ databases">
        <title>Effector identification in a new, highly contiguous assembly of the strawberry crown rot pathogen Phytophthora cactorum.</title>
        <authorList>
            <person name="Armitage A.D."/>
            <person name="Nellist C.F."/>
            <person name="Bates H."/>
            <person name="Vickerstaff R.J."/>
            <person name="Harrison R.J."/>
        </authorList>
    </citation>
    <scope>NUCLEOTIDE SEQUENCE</scope>
    <source>
        <strain evidence="1">15-7</strain>
        <strain evidence="2">4032</strain>
        <strain evidence="3">4040</strain>
        <strain evidence="4">P415</strain>
        <strain evidence="5">P421</strain>
    </source>
</reference>
<accession>A0A329T3X8</accession>
<comment type="caution">
    <text evidence="7">The sequence shown here is derived from an EMBL/GenBank/DDBJ whole genome shotgun (WGS) entry which is preliminary data.</text>
</comment>
<evidence type="ECO:0000313" key="1">
    <source>
        <dbReference type="EMBL" id="KAG2854998.1"/>
    </source>
</evidence>
<evidence type="ECO:0000313" key="6">
    <source>
        <dbReference type="EMBL" id="KAG6959522.1"/>
    </source>
</evidence>
<dbReference type="Proteomes" id="UP000774804">
    <property type="component" value="Unassembled WGS sequence"/>
</dbReference>
<dbReference type="EMBL" id="RCML01000364">
    <property type="protein sequence ID" value="KAG2979397.1"/>
    <property type="molecule type" value="Genomic_DNA"/>
</dbReference>
<evidence type="ECO:0000313" key="7">
    <source>
        <dbReference type="EMBL" id="RAW43401.1"/>
    </source>
</evidence>
<organism evidence="7 8">
    <name type="scientific">Phytophthora cactorum</name>
    <dbReference type="NCBI Taxonomy" id="29920"/>
    <lineage>
        <taxon>Eukaryota</taxon>
        <taxon>Sar</taxon>
        <taxon>Stramenopiles</taxon>
        <taxon>Oomycota</taxon>
        <taxon>Peronosporomycetes</taxon>
        <taxon>Peronosporales</taxon>
        <taxon>Peronosporaceae</taxon>
        <taxon>Phytophthora</taxon>
    </lineage>
</organism>
<dbReference type="AlphaFoldDB" id="A0A329T3X8"/>
<name>A0A329T3X8_9STRA</name>
<dbReference type="Proteomes" id="UP000688947">
    <property type="component" value="Unassembled WGS sequence"/>
</dbReference>